<dbReference type="Gene3D" id="1.20.5.4130">
    <property type="match status" value="1"/>
</dbReference>
<keyword evidence="4" id="KW-0677">Repeat</keyword>
<feature type="region of interest" description="Disordered" evidence="11">
    <location>
        <begin position="769"/>
        <end position="788"/>
    </location>
</feature>
<comment type="subcellular location">
    <subcellularLocation>
        <location evidence="1">Endomembrane system</location>
        <topology evidence="1">Multi-pass membrane protein</topology>
    </subcellularLocation>
</comment>
<dbReference type="GO" id="GO:0004673">
    <property type="term" value="F:protein histidine kinase activity"/>
    <property type="evidence" value="ECO:0007669"/>
    <property type="project" value="UniProtKB-ARBA"/>
</dbReference>
<gene>
    <name evidence="14" type="ORF">SAY86_020261</name>
</gene>
<evidence type="ECO:0000256" key="4">
    <source>
        <dbReference type="ARBA" id="ARBA00022737"/>
    </source>
</evidence>
<dbReference type="PROSITE" id="PS50839">
    <property type="entry name" value="CHASE"/>
    <property type="match status" value="1"/>
</dbReference>
<dbReference type="GO" id="GO:0006952">
    <property type="term" value="P:defense response"/>
    <property type="evidence" value="ECO:0007669"/>
    <property type="project" value="UniProtKB-KW"/>
</dbReference>
<protein>
    <recommendedName>
        <fullName evidence="13">CHASE domain-containing protein</fullName>
    </recommendedName>
</protein>
<evidence type="ECO:0000256" key="11">
    <source>
        <dbReference type="SAM" id="MobiDB-lite"/>
    </source>
</evidence>
<dbReference type="InterPro" id="IPR006189">
    <property type="entry name" value="CHASE_dom"/>
</dbReference>
<keyword evidence="3 12" id="KW-0812">Transmembrane</keyword>
<dbReference type="InterPro" id="IPR042197">
    <property type="entry name" value="Apaf_helical"/>
</dbReference>
<dbReference type="EMBL" id="JAXQNO010000011">
    <property type="protein sequence ID" value="KAK4788942.1"/>
    <property type="molecule type" value="Genomic_DNA"/>
</dbReference>
<evidence type="ECO:0000256" key="10">
    <source>
        <dbReference type="ARBA" id="ARBA00023136"/>
    </source>
</evidence>
<keyword evidence="9 12" id="KW-1133">Transmembrane helix</keyword>
<dbReference type="Pfam" id="PF03924">
    <property type="entry name" value="CHASE"/>
    <property type="match status" value="1"/>
</dbReference>
<evidence type="ECO:0000313" key="14">
    <source>
        <dbReference type="EMBL" id="KAK4788942.1"/>
    </source>
</evidence>
<dbReference type="Pfam" id="PF00931">
    <property type="entry name" value="NB-ARC"/>
    <property type="match status" value="1"/>
</dbReference>
<keyword evidence="15" id="KW-1185">Reference proteome</keyword>
<dbReference type="GO" id="GO:0007165">
    <property type="term" value="P:signal transduction"/>
    <property type="evidence" value="ECO:0007669"/>
    <property type="project" value="UniProtKB-ARBA"/>
</dbReference>
<dbReference type="SUPFAM" id="SSF52540">
    <property type="entry name" value="P-loop containing nucleoside triphosphate hydrolases"/>
    <property type="match status" value="1"/>
</dbReference>
<feature type="transmembrane region" description="Helical" evidence="12">
    <location>
        <begin position="429"/>
        <end position="449"/>
    </location>
</feature>
<dbReference type="Pfam" id="PF18052">
    <property type="entry name" value="Rx_N"/>
    <property type="match status" value="1"/>
</dbReference>
<organism evidence="14 15">
    <name type="scientific">Trapa natans</name>
    <name type="common">Water chestnut</name>
    <dbReference type="NCBI Taxonomy" id="22666"/>
    <lineage>
        <taxon>Eukaryota</taxon>
        <taxon>Viridiplantae</taxon>
        <taxon>Streptophyta</taxon>
        <taxon>Embryophyta</taxon>
        <taxon>Tracheophyta</taxon>
        <taxon>Spermatophyta</taxon>
        <taxon>Magnoliopsida</taxon>
        <taxon>eudicotyledons</taxon>
        <taxon>Gunneridae</taxon>
        <taxon>Pentapetalae</taxon>
        <taxon>rosids</taxon>
        <taxon>malvids</taxon>
        <taxon>Myrtales</taxon>
        <taxon>Lythraceae</taxon>
        <taxon>Trapa</taxon>
    </lineage>
</organism>
<dbReference type="GO" id="GO:0012505">
    <property type="term" value="C:endomembrane system"/>
    <property type="evidence" value="ECO:0007669"/>
    <property type="project" value="UniProtKB-SubCell"/>
</dbReference>
<evidence type="ECO:0000256" key="12">
    <source>
        <dbReference type="SAM" id="Phobius"/>
    </source>
</evidence>
<evidence type="ECO:0000256" key="6">
    <source>
        <dbReference type="ARBA" id="ARBA00022777"/>
    </source>
</evidence>
<evidence type="ECO:0000256" key="9">
    <source>
        <dbReference type="ARBA" id="ARBA00022989"/>
    </source>
</evidence>
<dbReference type="GO" id="GO:0043531">
    <property type="term" value="F:ADP binding"/>
    <property type="evidence" value="ECO:0007669"/>
    <property type="project" value="InterPro"/>
</dbReference>
<evidence type="ECO:0000256" key="2">
    <source>
        <dbReference type="ARBA" id="ARBA00022679"/>
    </source>
</evidence>
<name>A0AAN7R413_TRANT</name>
<keyword evidence="2" id="KW-0808">Transferase</keyword>
<dbReference type="PANTHER" id="PTHR36766">
    <property type="entry name" value="PLANT BROAD-SPECTRUM MILDEW RESISTANCE PROTEIN RPW8"/>
    <property type="match status" value="1"/>
</dbReference>
<evidence type="ECO:0000256" key="3">
    <source>
        <dbReference type="ARBA" id="ARBA00022692"/>
    </source>
</evidence>
<dbReference type="Gene3D" id="3.40.50.300">
    <property type="entry name" value="P-loop containing nucleotide triphosphate hydrolases"/>
    <property type="match status" value="1"/>
</dbReference>
<evidence type="ECO:0000256" key="8">
    <source>
        <dbReference type="ARBA" id="ARBA00022840"/>
    </source>
</evidence>
<evidence type="ECO:0000256" key="7">
    <source>
        <dbReference type="ARBA" id="ARBA00022821"/>
    </source>
</evidence>
<dbReference type="PANTHER" id="PTHR36766:SF40">
    <property type="entry name" value="DISEASE RESISTANCE PROTEIN RGA3"/>
    <property type="match status" value="1"/>
</dbReference>
<evidence type="ECO:0000256" key="1">
    <source>
        <dbReference type="ARBA" id="ARBA00004127"/>
    </source>
</evidence>
<dbReference type="GO" id="GO:0005524">
    <property type="term" value="F:ATP binding"/>
    <property type="evidence" value="ECO:0007669"/>
    <property type="project" value="UniProtKB-KW"/>
</dbReference>
<dbReference type="FunFam" id="3.30.450.350:FF:000001">
    <property type="entry name" value="Histidine kinase 4"/>
    <property type="match status" value="1"/>
</dbReference>
<feature type="domain" description="CHASE" evidence="13">
    <location>
        <begin position="500"/>
        <end position="713"/>
    </location>
</feature>
<evidence type="ECO:0000313" key="15">
    <source>
        <dbReference type="Proteomes" id="UP001346149"/>
    </source>
</evidence>
<evidence type="ECO:0000259" key="13">
    <source>
        <dbReference type="PROSITE" id="PS50839"/>
    </source>
</evidence>
<dbReference type="InterPro" id="IPR042240">
    <property type="entry name" value="CHASE_sf"/>
</dbReference>
<feature type="transmembrane region" description="Helical" evidence="12">
    <location>
        <begin position="724"/>
        <end position="752"/>
    </location>
</feature>
<dbReference type="AlphaFoldDB" id="A0AAN7R413"/>
<comment type="caution">
    <text evidence="14">The sequence shown here is derived from an EMBL/GenBank/DDBJ whole genome shotgun (WGS) entry which is preliminary data.</text>
</comment>
<proteinExistence type="predicted"/>
<dbReference type="PRINTS" id="PR00364">
    <property type="entry name" value="DISEASERSIST"/>
</dbReference>
<keyword evidence="8" id="KW-0067">ATP-binding</keyword>
<keyword evidence="6" id="KW-0418">Kinase</keyword>
<evidence type="ECO:0000256" key="5">
    <source>
        <dbReference type="ARBA" id="ARBA00022741"/>
    </source>
</evidence>
<keyword evidence="5" id="KW-0547">Nucleotide-binding</keyword>
<reference evidence="14 15" key="1">
    <citation type="journal article" date="2023" name="Hortic Res">
        <title>Pangenome of water caltrop reveals structural variations and asymmetric subgenome divergence after allopolyploidization.</title>
        <authorList>
            <person name="Zhang X."/>
            <person name="Chen Y."/>
            <person name="Wang L."/>
            <person name="Yuan Y."/>
            <person name="Fang M."/>
            <person name="Shi L."/>
            <person name="Lu R."/>
            <person name="Comes H.P."/>
            <person name="Ma Y."/>
            <person name="Chen Y."/>
            <person name="Huang G."/>
            <person name="Zhou Y."/>
            <person name="Zheng Z."/>
            <person name="Qiu Y."/>
        </authorList>
    </citation>
    <scope>NUCLEOTIDE SEQUENCE [LARGE SCALE GENOMIC DNA]</scope>
    <source>
        <strain evidence="14">F231</strain>
    </source>
</reference>
<dbReference type="InterPro" id="IPR027417">
    <property type="entry name" value="P-loop_NTPase"/>
</dbReference>
<dbReference type="Gene3D" id="3.30.450.350">
    <property type="entry name" value="CHASE domain"/>
    <property type="match status" value="1"/>
</dbReference>
<sequence>MAGALVGGAVLSASLQVLMDRLASRSIIDFISRRKHSQGLMVKKLKTSLISAEAVLNDAAVKHVTSPPLREWLAELEDAAKDGRDLLEKMSAKTSQGRLSRRASGNKLGMILERLEYMVSQKDVLKSRERLLHDSPTTSFIRESRIHGRADEVEALISLLLAGAATNDWTRTVSVVGVAGIGKTTLAQHVYNDLRVKNSFDLHIWVCLSSEPDPWTVTKMIFEAVTRTASDIKDLNEIQLRLKEEISGKKLLLVLDDVRSINFLEWETLRSPLRFCDGGGSVILVTSRSESTAGRLCTIPPYHLSLLSYEDSWSVFSEHAFERRYCNTHPQLEAIGKEIVRKCSGLPGTAKALGIFLHSKVDPEEWEKVLKYDLRHWVQDETEILMTLTRTSRGIRGKEERRVQRSLVQVDSVEHSNHSANQQMKMSCAYLIIWIILLSILSGLIYSLIDNAHVMERKKLLGSLCDERAQMVQDQFIFSVNHIHVLGILLTRFYYSKNSSDTQQMQEFFSNYMTSTAVLHPHLNKVVYAERVVNAERKKFEKDHGWEIKNVQGEPAKAHNEYAPVIFYTEPVGHMVSLDIMSGEEDREAIFKARNTGSLTISPPFRLLRSNDFSFVLIFPVYKSELPPNTTMDQRKRATAGYIGGLFNFARFTDSALSHLDGNQTILFSVYDVTNVSKLLLMYGGDQYDGSNGSMRHESELKLGDPTRKHKMICKYGRKTPICGIAIIIASSFFVVGLLLGCISWGAAFHIVTARTFTQRFNELDTQAEATNTGNPQVPAIDSGEKTS</sequence>
<dbReference type="InterPro" id="IPR041118">
    <property type="entry name" value="Rx_N"/>
</dbReference>
<keyword evidence="10 12" id="KW-0472">Membrane</keyword>
<accession>A0AAN7R413</accession>
<dbReference type="Gene3D" id="1.10.8.430">
    <property type="entry name" value="Helical domain of apoptotic protease-activating factors"/>
    <property type="match status" value="1"/>
</dbReference>
<dbReference type="Proteomes" id="UP001346149">
    <property type="component" value="Unassembled WGS sequence"/>
</dbReference>
<dbReference type="SMART" id="SM01079">
    <property type="entry name" value="CHASE"/>
    <property type="match status" value="1"/>
</dbReference>
<dbReference type="Gene3D" id="6.10.250.1190">
    <property type="match status" value="1"/>
</dbReference>
<dbReference type="InterPro" id="IPR002182">
    <property type="entry name" value="NB-ARC"/>
</dbReference>
<keyword evidence="7" id="KW-0611">Plant defense</keyword>